<evidence type="ECO:0000256" key="3">
    <source>
        <dbReference type="ARBA" id="ARBA00022692"/>
    </source>
</evidence>
<name>A0A316L4K6_9FLAO</name>
<keyword evidence="4 6" id="KW-1133">Transmembrane helix</keyword>
<dbReference type="RefSeq" id="WP_109660110.1">
    <property type="nucleotide sequence ID" value="NZ_QGEG01000001.1"/>
</dbReference>
<keyword evidence="8" id="KW-1185">Reference proteome</keyword>
<dbReference type="PANTHER" id="PTHR30250">
    <property type="entry name" value="PST FAMILY PREDICTED COLANIC ACID TRANSPORTER"/>
    <property type="match status" value="1"/>
</dbReference>
<organism evidence="7 8">
    <name type="scientific">Flagellimonas aquimarina</name>
    <dbReference type="NCBI Taxonomy" id="2201895"/>
    <lineage>
        <taxon>Bacteria</taxon>
        <taxon>Pseudomonadati</taxon>
        <taxon>Bacteroidota</taxon>
        <taxon>Flavobacteriia</taxon>
        <taxon>Flavobacteriales</taxon>
        <taxon>Flavobacteriaceae</taxon>
        <taxon>Flagellimonas</taxon>
    </lineage>
</organism>
<reference evidence="7 8" key="1">
    <citation type="submission" date="2018-05" db="EMBL/GenBank/DDBJ databases">
        <title>Complete genome sequence of Flagellimonas aquimarina ECD12 isolated from seaweed Ecklonia cava.</title>
        <authorList>
            <person name="Choi S."/>
            <person name="Seong C."/>
        </authorList>
    </citation>
    <scope>NUCLEOTIDE SEQUENCE [LARGE SCALE GENOMIC DNA]</scope>
    <source>
        <strain evidence="7 8">ECD12</strain>
    </source>
</reference>
<feature type="transmembrane region" description="Helical" evidence="6">
    <location>
        <begin position="179"/>
        <end position="197"/>
    </location>
</feature>
<dbReference type="InterPro" id="IPR050833">
    <property type="entry name" value="Poly_Biosynth_Transport"/>
</dbReference>
<dbReference type="AlphaFoldDB" id="A0A316L4K6"/>
<feature type="transmembrane region" description="Helical" evidence="6">
    <location>
        <begin position="40"/>
        <end position="61"/>
    </location>
</feature>
<dbReference type="GO" id="GO:0005886">
    <property type="term" value="C:plasma membrane"/>
    <property type="evidence" value="ECO:0007669"/>
    <property type="project" value="UniProtKB-SubCell"/>
</dbReference>
<protein>
    <recommendedName>
        <fullName evidence="9">Polysaccharide biosynthesis protein C-terminal domain-containing protein</fullName>
    </recommendedName>
</protein>
<keyword evidence="5 6" id="KW-0472">Membrane</keyword>
<feature type="transmembrane region" description="Helical" evidence="6">
    <location>
        <begin position="329"/>
        <end position="352"/>
    </location>
</feature>
<feature type="transmembrane region" description="Helical" evidence="6">
    <location>
        <begin position="443"/>
        <end position="462"/>
    </location>
</feature>
<dbReference type="Pfam" id="PF01943">
    <property type="entry name" value="Polysacc_synt"/>
    <property type="match status" value="1"/>
</dbReference>
<evidence type="ECO:0000313" key="8">
    <source>
        <dbReference type="Proteomes" id="UP000245762"/>
    </source>
</evidence>
<feature type="transmembrane region" description="Helical" evidence="6">
    <location>
        <begin position="12"/>
        <end position="34"/>
    </location>
</feature>
<dbReference type="PANTHER" id="PTHR30250:SF11">
    <property type="entry name" value="O-ANTIGEN TRANSPORTER-RELATED"/>
    <property type="match status" value="1"/>
</dbReference>
<evidence type="ECO:0000256" key="1">
    <source>
        <dbReference type="ARBA" id="ARBA00004651"/>
    </source>
</evidence>
<keyword evidence="2" id="KW-1003">Cell membrane</keyword>
<comment type="subcellular location">
    <subcellularLocation>
        <location evidence="1">Cell membrane</location>
        <topology evidence="1">Multi-pass membrane protein</topology>
    </subcellularLocation>
</comment>
<feature type="transmembrane region" description="Helical" evidence="6">
    <location>
        <begin position="386"/>
        <end position="408"/>
    </location>
</feature>
<dbReference type="OrthoDB" id="1495589at2"/>
<feature type="transmembrane region" description="Helical" evidence="6">
    <location>
        <begin position="361"/>
        <end position="380"/>
    </location>
</feature>
<evidence type="ECO:0000256" key="4">
    <source>
        <dbReference type="ARBA" id="ARBA00022989"/>
    </source>
</evidence>
<accession>A0A316L4K6</accession>
<feature type="transmembrane region" description="Helical" evidence="6">
    <location>
        <begin position="260"/>
        <end position="277"/>
    </location>
</feature>
<evidence type="ECO:0000256" key="5">
    <source>
        <dbReference type="ARBA" id="ARBA00023136"/>
    </source>
</evidence>
<evidence type="ECO:0000313" key="7">
    <source>
        <dbReference type="EMBL" id="PWL39845.1"/>
    </source>
</evidence>
<evidence type="ECO:0000256" key="2">
    <source>
        <dbReference type="ARBA" id="ARBA00022475"/>
    </source>
</evidence>
<feature type="transmembrane region" description="Helical" evidence="6">
    <location>
        <begin position="118"/>
        <end position="135"/>
    </location>
</feature>
<comment type="caution">
    <text evidence="7">The sequence shown here is derived from an EMBL/GenBank/DDBJ whole genome shotgun (WGS) entry which is preliminary data.</text>
</comment>
<proteinExistence type="predicted"/>
<feature type="transmembrane region" description="Helical" evidence="6">
    <location>
        <begin position="297"/>
        <end position="323"/>
    </location>
</feature>
<gene>
    <name evidence="7" type="ORF">DKG77_03175</name>
</gene>
<dbReference type="EMBL" id="QGEG01000001">
    <property type="protein sequence ID" value="PWL39845.1"/>
    <property type="molecule type" value="Genomic_DNA"/>
</dbReference>
<dbReference type="Proteomes" id="UP000245762">
    <property type="component" value="Unassembled WGS sequence"/>
</dbReference>
<dbReference type="InterPro" id="IPR002797">
    <property type="entry name" value="Polysacc_synth"/>
</dbReference>
<evidence type="ECO:0008006" key="9">
    <source>
        <dbReference type="Google" id="ProtNLM"/>
    </source>
</evidence>
<feature type="transmembrane region" description="Helical" evidence="6">
    <location>
        <begin position="420"/>
        <end position="437"/>
    </location>
</feature>
<evidence type="ECO:0000256" key="6">
    <source>
        <dbReference type="SAM" id="Phobius"/>
    </source>
</evidence>
<feature type="transmembrane region" description="Helical" evidence="6">
    <location>
        <begin position="218"/>
        <end position="240"/>
    </location>
</feature>
<keyword evidence="3 6" id="KW-0812">Transmembrane</keyword>
<feature type="transmembrane region" description="Helical" evidence="6">
    <location>
        <begin position="82"/>
        <end position="103"/>
    </location>
</feature>
<feature type="transmembrane region" description="Helical" evidence="6">
    <location>
        <begin position="156"/>
        <end position="173"/>
    </location>
</feature>
<sequence length="478" mass="54318">MSRGSLLKNSAIYSVIMLLQKGINFFLIPVLTIYLTPYDYGVVAVVMAVNTFLNVFYLLALNGSLNRFFYEFKGNDELVKKLFGTIVTFVLFNSLLISLILFIGRKWLLQPFLADIEFFPYMLLGLVSVMFNPCYTIYQNSLQAKQEGIRYGKNNMGFFILNISLLLLSVIVFDMGAKGVLGSLAVTNIIFFIYSLFGFRREFTFGIDWDLLLKSIKYAFPLIPHTIAGVATALIDRILINKLLTTSLVGIYSIGNNFGAIVFLIASGINQAFVPWFNQKIKENKKTEIPKIAKSLILFYCVIALSLSFFGKEVIMLITPQIYHSAWRVIPFIAFAFVYHGVYYFFVGALFYDIKGRGNRIIPVATISAALTNIALNIALIPIYGILGAAIATFISKFLLSISLSFLYGRYVKITYPVKYMLFMPLGFFVISLIGFITVFDRYLFLTKTLIFALVLFLYFLFLKSDIRKFLKEVKLFN</sequence>